<dbReference type="PANTHER" id="PTHR33057:SF70">
    <property type="entry name" value="TRANSCRIPTION REPRESSOR-RELATED"/>
    <property type="match status" value="1"/>
</dbReference>
<keyword evidence="5 6" id="KW-0539">Nucleus</keyword>
<evidence type="ECO:0000256" key="2">
    <source>
        <dbReference type="ARBA" id="ARBA00022491"/>
    </source>
</evidence>
<dbReference type="PANTHER" id="PTHR33057">
    <property type="entry name" value="TRANSCRIPTION REPRESSOR OFP7-RELATED"/>
    <property type="match status" value="1"/>
</dbReference>
<dbReference type="PROSITE" id="PS51754">
    <property type="entry name" value="OVATE"/>
    <property type="match status" value="1"/>
</dbReference>
<accession>A0AAV7F296</accession>
<organism evidence="9 10">
    <name type="scientific">Aristolochia fimbriata</name>
    <name type="common">White veined hardy Dutchman's pipe vine</name>
    <dbReference type="NCBI Taxonomy" id="158543"/>
    <lineage>
        <taxon>Eukaryota</taxon>
        <taxon>Viridiplantae</taxon>
        <taxon>Streptophyta</taxon>
        <taxon>Embryophyta</taxon>
        <taxon>Tracheophyta</taxon>
        <taxon>Spermatophyta</taxon>
        <taxon>Magnoliopsida</taxon>
        <taxon>Magnoliidae</taxon>
        <taxon>Piperales</taxon>
        <taxon>Aristolochiaceae</taxon>
        <taxon>Aristolochia</taxon>
    </lineage>
</organism>
<keyword evidence="2 6" id="KW-0678">Repressor</keyword>
<dbReference type="PROSITE" id="PS51257">
    <property type="entry name" value="PROKAR_LIPOPROTEIN"/>
    <property type="match status" value="1"/>
</dbReference>
<feature type="compositionally biased region" description="Polar residues" evidence="7">
    <location>
        <begin position="91"/>
        <end position="100"/>
    </location>
</feature>
<dbReference type="AlphaFoldDB" id="A0AAV7F296"/>
<evidence type="ECO:0000313" key="10">
    <source>
        <dbReference type="Proteomes" id="UP000825729"/>
    </source>
</evidence>
<evidence type="ECO:0000259" key="8">
    <source>
        <dbReference type="PROSITE" id="PS51754"/>
    </source>
</evidence>
<evidence type="ECO:0000256" key="4">
    <source>
        <dbReference type="ARBA" id="ARBA00023163"/>
    </source>
</evidence>
<dbReference type="NCBIfam" id="TIGR01568">
    <property type="entry name" value="A_thal_3678"/>
    <property type="match status" value="1"/>
</dbReference>
<comment type="function">
    <text evidence="6">Transcriptional repressor that regulates multiple aspects of plant growth and development.</text>
</comment>
<sequence>MSSTRKKLLRKPAVVVSVGCGCRRPKLSDVFRWKPRPAKPIYGRRNQVYQASSSSSWEKATALSIDDDDEEEEDSDDDYVSPHYSVHKTAGKSTTSTNSKRAAGRVRESVAVVKESDDPYLDFRQSMLQMILEKEIYARDDLRELLNCFLSLNSPQHHHIIIRAFTEIWNGVYSSAPPPPVVFDVRARSRPRGSTTSSRTYGGDLAS</sequence>
<feature type="domain" description="OVATE" evidence="8">
    <location>
        <begin position="112"/>
        <end position="171"/>
    </location>
</feature>
<feature type="compositionally biased region" description="Low complexity" evidence="7">
    <location>
        <begin position="192"/>
        <end position="207"/>
    </location>
</feature>
<dbReference type="Pfam" id="PF04844">
    <property type="entry name" value="Ovate"/>
    <property type="match status" value="1"/>
</dbReference>
<comment type="caution">
    <text evidence="9">The sequence shown here is derived from an EMBL/GenBank/DDBJ whole genome shotgun (WGS) entry which is preliminary data.</text>
</comment>
<name>A0AAV7F296_ARIFI</name>
<dbReference type="InterPro" id="IPR038933">
    <property type="entry name" value="Ovate"/>
</dbReference>
<keyword evidence="3 6" id="KW-0805">Transcription regulation</keyword>
<evidence type="ECO:0000256" key="1">
    <source>
        <dbReference type="ARBA" id="ARBA00004123"/>
    </source>
</evidence>
<feature type="compositionally biased region" description="Acidic residues" evidence="7">
    <location>
        <begin position="65"/>
        <end position="79"/>
    </location>
</feature>
<keyword evidence="10" id="KW-1185">Reference proteome</keyword>
<dbReference type="InterPro" id="IPR006458">
    <property type="entry name" value="Ovate_C"/>
</dbReference>
<evidence type="ECO:0000313" key="9">
    <source>
        <dbReference type="EMBL" id="KAG9455024.1"/>
    </source>
</evidence>
<evidence type="ECO:0000256" key="3">
    <source>
        <dbReference type="ARBA" id="ARBA00023015"/>
    </source>
</evidence>
<reference evidence="9 10" key="1">
    <citation type="submission" date="2021-07" db="EMBL/GenBank/DDBJ databases">
        <title>The Aristolochia fimbriata genome: insights into angiosperm evolution, floral development and chemical biosynthesis.</title>
        <authorList>
            <person name="Jiao Y."/>
        </authorList>
    </citation>
    <scope>NUCLEOTIDE SEQUENCE [LARGE SCALE GENOMIC DNA]</scope>
    <source>
        <strain evidence="9">IBCAS-2021</strain>
        <tissue evidence="9">Leaf</tissue>
    </source>
</reference>
<feature type="region of interest" description="Disordered" evidence="7">
    <location>
        <begin position="187"/>
        <end position="207"/>
    </location>
</feature>
<comment type="subcellular location">
    <subcellularLocation>
        <location evidence="1 6">Nucleus</location>
    </subcellularLocation>
</comment>
<proteinExistence type="predicted"/>
<evidence type="ECO:0000256" key="7">
    <source>
        <dbReference type="SAM" id="MobiDB-lite"/>
    </source>
</evidence>
<keyword evidence="4 6" id="KW-0804">Transcription</keyword>
<dbReference type="GO" id="GO:0045892">
    <property type="term" value="P:negative regulation of DNA-templated transcription"/>
    <property type="evidence" value="ECO:0007669"/>
    <property type="project" value="UniProtKB-UniRule"/>
</dbReference>
<dbReference type="Proteomes" id="UP000825729">
    <property type="component" value="Unassembled WGS sequence"/>
</dbReference>
<evidence type="ECO:0000256" key="6">
    <source>
        <dbReference type="RuleBase" id="RU367028"/>
    </source>
</evidence>
<gene>
    <name evidence="9" type="ORF">H6P81_007928</name>
</gene>
<evidence type="ECO:0000256" key="5">
    <source>
        <dbReference type="ARBA" id="ARBA00023242"/>
    </source>
</evidence>
<feature type="region of interest" description="Disordered" evidence="7">
    <location>
        <begin position="50"/>
        <end position="104"/>
    </location>
</feature>
<protein>
    <recommendedName>
        <fullName evidence="6">Transcription repressor</fullName>
    </recommendedName>
    <alternativeName>
        <fullName evidence="6">Ovate family protein</fullName>
    </alternativeName>
</protein>
<dbReference type="GO" id="GO:0005634">
    <property type="term" value="C:nucleus"/>
    <property type="evidence" value="ECO:0007669"/>
    <property type="project" value="UniProtKB-SubCell"/>
</dbReference>
<dbReference type="EMBL" id="JAINDJ010000003">
    <property type="protein sequence ID" value="KAG9455024.1"/>
    <property type="molecule type" value="Genomic_DNA"/>
</dbReference>